<dbReference type="GO" id="GO:0035438">
    <property type="term" value="F:cyclic-di-GMP binding"/>
    <property type="evidence" value="ECO:0007669"/>
    <property type="project" value="InterPro"/>
</dbReference>
<dbReference type="RefSeq" id="WP_184998494.1">
    <property type="nucleotide sequence ID" value="NZ_BOMK01000067.1"/>
</dbReference>
<reference evidence="2 3" key="1">
    <citation type="submission" date="2020-08" db="EMBL/GenBank/DDBJ databases">
        <title>Sequencing the genomes of 1000 actinobacteria strains.</title>
        <authorList>
            <person name="Klenk H.-P."/>
        </authorList>
    </citation>
    <scope>NUCLEOTIDE SEQUENCE [LARGE SCALE GENOMIC DNA]</scope>
    <source>
        <strain evidence="2 3">DSM 43149</strain>
    </source>
</reference>
<dbReference type="SUPFAM" id="SSF141371">
    <property type="entry name" value="PilZ domain-like"/>
    <property type="match status" value="1"/>
</dbReference>
<dbReference type="Pfam" id="PF07238">
    <property type="entry name" value="PilZ"/>
    <property type="match status" value="1"/>
</dbReference>
<sequence>MSTTLADLPDINDLVDVTLDSRPEPLAAVISAVTADTVLLREPMDRTGRIVRPDAGERGLLVWGEGSQLQQAPIAILETNGSPAPTWLVRLTAQPEKTQRRSFVRANVSLPVVVRHAGVDFAVTAVDLSEGGMRCFYTGTEINFSRGDDVVADFEPGRELSASATVVRMRRGDEERPTELGLRFADLKMGEADDIRRYVFRQLHEQRRRGTD</sequence>
<evidence type="ECO:0000313" key="2">
    <source>
        <dbReference type="EMBL" id="MBB4767489.1"/>
    </source>
</evidence>
<feature type="domain" description="PilZ" evidence="1">
    <location>
        <begin position="99"/>
        <end position="201"/>
    </location>
</feature>
<evidence type="ECO:0000313" key="3">
    <source>
        <dbReference type="Proteomes" id="UP000578112"/>
    </source>
</evidence>
<proteinExistence type="predicted"/>
<dbReference type="Proteomes" id="UP000578112">
    <property type="component" value="Unassembled WGS sequence"/>
</dbReference>
<dbReference type="EMBL" id="JACHNH010000001">
    <property type="protein sequence ID" value="MBB4767489.1"/>
    <property type="molecule type" value="Genomic_DNA"/>
</dbReference>
<evidence type="ECO:0000259" key="1">
    <source>
        <dbReference type="Pfam" id="PF07238"/>
    </source>
</evidence>
<dbReference type="InterPro" id="IPR009875">
    <property type="entry name" value="PilZ_domain"/>
</dbReference>
<dbReference type="Gene3D" id="2.40.10.220">
    <property type="entry name" value="predicted glycosyltransferase like domains"/>
    <property type="match status" value="1"/>
</dbReference>
<gene>
    <name evidence="2" type="ORF">BJ971_008045</name>
</gene>
<keyword evidence="3" id="KW-1185">Reference proteome</keyword>
<name>A0A7W7I710_9ACTN</name>
<protein>
    <recommendedName>
        <fullName evidence="1">PilZ domain-containing protein</fullName>
    </recommendedName>
</protein>
<comment type="caution">
    <text evidence="2">The sequence shown here is derived from an EMBL/GenBank/DDBJ whole genome shotgun (WGS) entry which is preliminary data.</text>
</comment>
<dbReference type="AlphaFoldDB" id="A0A7W7I710"/>
<accession>A0A7W7I710</accession>
<organism evidence="2 3">
    <name type="scientific">Actinoplanes digitatis</name>
    <dbReference type="NCBI Taxonomy" id="1868"/>
    <lineage>
        <taxon>Bacteria</taxon>
        <taxon>Bacillati</taxon>
        <taxon>Actinomycetota</taxon>
        <taxon>Actinomycetes</taxon>
        <taxon>Micromonosporales</taxon>
        <taxon>Micromonosporaceae</taxon>
        <taxon>Actinoplanes</taxon>
    </lineage>
</organism>